<accession>A0A4R4VZT6</accession>
<protein>
    <submittedName>
        <fullName evidence="2">Uncharacterized protein</fullName>
    </submittedName>
</protein>
<proteinExistence type="predicted"/>
<name>A0A4R4VZT6_9ACTN</name>
<reference evidence="2 3" key="1">
    <citation type="submission" date="2019-03" db="EMBL/GenBank/DDBJ databases">
        <title>Draft genome sequences of novel Actinobacteria.</title>
        <authorList>
            <person name="Sahin N."/>
            <person name="Ay H."/>
            <person name="Saygin H."/>
        </authorList>
    </citation>
    <scope>NUCLEOTIDE SEQUENCE [LARGE SCALE GENOMIC DNA]</scope>
    <source>
        <strain evidence="2 3">KC712</strain>
    </source>
</reference>
<feature type="region of interest" description="Disordered" evidence="1">
    <location>
        <begin position="1"/>
        <end position="88"/>
    </location>
</feature>
<keyword evidence="3" id="KW-1185">Reference proteome</keyword>
<dbReference type="Proteomes" id="UP000294543">
    <property type="component" value="Unassembled WGS sequence"/>
</dbReference>
<feature type="compositionally biased region" description="Low complexity" evidence="1">
    <location>
        <begin position="77"/>
        <end position="88"/>
    </location>
</feature>
<organism evidence="2 3">
    <name type="scientific">Nonomuraea diastatica</name>
    <dbReference type="NCBI Taxonomy" id="1848329"/>
    <lineage>
        <taxon>Bacteria</taxon>
        <taxon>Bacillati</taxon>
        <taxon>Actinomycetota</taxon>
        <taxon>Actinomycetes</taxon>
        <taxon>Streptosporangiales</taxon>
        <taxon>Streptosporangiaceae</taxon>
        <taxon>Nonomuraea</taxon>
    </lineage>
</organism>
<feature type="compositionally biased region" description="Polar residues" evidence="1">
    <location>
        <begin position="1"/>
        <end position="10"/>
    </location>
</feature>
<comment type="caution">
    <text evidence="2">The sequence shown here is derived from an EMBL/GenBank/DDBJ whole genome shotgun (WGS) entry which is preliminary data.</text>
</comment>
<evidence type="ECO:0000313" key="3">
    <source>
        <dbReference type="Proteomes" id="UP000294543"/>
    </source>
</evidence>
<evidence type="ECO:0000313" key="2">
    <source>
        <dbReference type="EMBL" id="TDD06100.1"/>
    </source>
</evidence>
<feature type="compositionally biased region" description="Polar residues" evidence="1">
    <location>
        <begin position="25"/>
        <end position="45"/>
    </location>
</feature>
<gene>
    <name evidence="2" type="ORF">E1294_49115</name>
</gene>
<sequence>MHPAYTSQTCPEPACGKMDEKSRKSQAVFSCTSCGASSTPTSWGRGTSKPEDRRPGWSSQGVETHPGPRNVKHPVPQRRAAQAARAAA</sequence>
<dbReference type="AlphaFoldDB" id="A0A4R4VZT6"/>
<evidence type="ECO:0000256" key="1">
    <source>
        <dbReference type="SAM" id="MobiDB-lite"/>
    </source>
</evidence>
<dbReference type="OrthoDB" id="6230307at2"/>
<dbReference type="EMBL" id="SMKP01000282">
    <property type="protein sequence ID" value="TDD06100.1"/>
    <property type="molecule type" value="Genomic_DNA"/>
</dbReference>
<dbReference type="RefSeq" id="WP_132519318.1">
    <property type="nucleotide sequence ID" value="NZ_SMKP01000282.1"/>
</dbReference>